<dbReference type="STRING" id="328396.RU93_GL000075"/>
<accession>A0A1L8QXD3</accession>
<protein>
    <submittedName>
        <fullName evidence="2">Uncharacterized protein</fullName>
    </submittedName>
</protein>
<gene>
    <name evidence="2" type="ORF">RU93_GL000075</name>
</gene>
<dbReference type="AlphaFoldDB" id="A0A1L8QXD3"/>
<comment type="caution">
    <text evidence="2">The sequence shown here is derived from an EMBL/GenBank/DDBJ whole genome shotgun (WGS) entry which is preliminary data.</text>
</comment>
<name>A0A1L8QXD3_9ENTE</name>
<evidence type="ECO:0000313" key="2">
    <source>
        <dbReference type="EMBL" id="OJG12145.1"/>
    </source>
</evidence>
<dbReference type="EMBL" id="JXKD01000001">
    <property type="protein sequence ID" value="OJG12145.1"/>
    <property type="molecule type" value="Genomic_DNA"/>
</dbReference>
<evidence type="ECO:0000256" key="1">
    <source>
        <dbReference type="SAM" id="MobiDB-lite"/>
    </source>
</evidence>
<proteinExistence type="predicted"/>
<organism evidence="2 3">
    <name type="scientific">Enterococcus aquimarinus</name>
    <dbReference type="NCBI Taxonomy" id="328396"/>
    <lineage>
        <taxon>Bacteria</taxon>
        <taxon>Bacillati</taxon>
        <taxon>Bacillota</taxon>
        <taxon>Bacilli</taxon>
        <taxon>Lactobacillales</taxon>
        <taxon>Enterococcaceae</taxon>
        <taxon>Enterococcus</taxon>
    </lineage>
</organism>
<feature type="compositionally biased region" description="Basic and acidic residues" evidence="1">
    <location>
        <begin position="76"/>
        <end position="85"/>
    </location>
</feature>
<feature type="region of interest" description="Disordered" evidence="1">
    <location>
        <begin position="68"/>
        <end position="88"/>
    </location>
</feature>
<keyword evidence="3" id="KW-1185">Reference proteome</keyword>
<reference evidence="2 3" key="1">
    <citation type="submission" date="2014-12" db="EMBL/GenBank/DDBJ databases">
        <title>Draft genome sequences of 29 type strains of Enterococci.</title>
        <authorList>
            <person name="Zhong Z."/>
            <person name="Sun Z."/>
            <person name="Liu W."/>
            <person name="Zhang W."/>
            <person name="Zhang H."/>
        </authorList>
    </citation>
    <scope>NUCLEOTIDE SEQUENCE [LARGE SCALE GENOMIC DNA]</scope>
    <source>
        <strain evidence="2 3">DSM 17690</strain>
    </source>
</reference>
<sequence>MSKIYAIKNSDLEKLMNYFDFTFLPYVYKSRTILLSRVIRIVEKKDEEELNNLLEKMKNYIEQFEKENSNNTMDVSDSKNEEVEKKKRKKKNIFDDIFNQLG</sequence>
<evidence type="ECO:0000313" key="3">
    <source>
        <dbReference type="Proteomes" id="UP000182149"/>
    </source>
</evidence>
<dbReference type="Proteomes" id="UP000182149">
    <property type="component" value="Unassembled WGS sequence"/>
</dbReference>